<sequence length="59" mass="6563">MKAIKEFIKDERGDVLQFAAIVAVLIGLFIAGYQIFGPKASESFKNIGNWLDEGNNNME</sequence>
<proteinExistence type="predicted"/>
<feature type="transmembrane region" description="Helical" evidence="1">
    <location>
        <begin position="15"/>
        <end position="36"/>
    </location>
</feature>
<dbReference type="Proteomes" id="UP000199584">
    <property type="component" value="Unassembled WGS sequence"/>
</dbReference>
<evidence type="ECO:0000256" key="1">
    <source>
        <dbReference type="SAM" id="Phobius"/>
    </source>
</evidence>
<dbReference type="EMBL" id="FOYM01000014">
    <property type="protein sequence ID" value="SFR06993.1"/>
    <property type="molecule type" value="Genomic_DNA"/>
</dbReference>
<dbReference type="RefSeq" id="WP_092483442.1">
    <property type="nucleotide sequence ID" value="NZ_FOYM01000014.1"/>
</dbReference>
<keyword evidence="1" id="KW-0472">Membrane</keyword>
<dbReference type="AlphaFoldDB" id="A0A1I6DNC0"/>
<keyword evidence="3" id="KW-1185">Reference proteome</keyword>
<reference evidence="3" key="1">
    <citation type="submission" date="2016-10" db="EMBL/GenBank/DDBJ databases">
        <authorList>
            <person name="Varghese N."/>
            <person name="Submissions S."/>
        </authorList>
    </citation>
    <scope>NUCLEOTIDE SEQUENCE [LARGE SCALE GENOMIC DNA]</scope>
    <source>
        <strain evidence="3">DSM 3669</strain>
    </source>
</reference>
<keyword evidence="1" id="KW-1133">Transmembrane helix</keyword>
<name>A0A1I6DNC0_9FIRM</name>
<accession>A0A1I6DNC0</accession>
<evidence type="ECO:0000313" key="2">
    <source>
        <dbReference type="EMBL" id="SFR06993.1"/>
    </source>
</evidence>
<dbReference type="STRING" id="39060.SAMN05660706_11420"/>
<evidence type="ECO:0000313" key="3">
    <source>
        <dbReference type="Proteomes" id="UP000199584"/>
    </source>
</evidence>
<protein>
    <submittedName>
        <fullName evidence="2">Uncharacterized protein</fullName>
    </submittedName>
</protein>
<organism evidence="2 3">
    <name type="scientific">Desulfoscipio geothermicus DSM 3669</name>
    <dbReference type="NCBI Taxonomy" id="1121426"/>
    <lineage>
        <taxon>Bacteria</taxon>
        <taxon>Bacillati</taxon>
        <taxon>Bacillota</taxon>
        <taxon>Clostridia</taxon>
        <taxon>Eubacteriales</taxon>
        <taxon>Desulfallaceae</taxon>
        <taxon>Desulfoscipio</taxon>
    </lineage>
</organism>
<gene>
    <name evidence="2" type="ORF">SAMN05660706_11420</name>
</gene>
<keyword evidence="1" id="KW-0812">Transmembrane</keyword>